<dbReference type="EMBL" id="CP095855">
    <property type="protein sequence ID" value="UPK69704.1"/>
    <property type="molecule type" value="Genomic_DNA"/>
</dbReference>
<dbReference type="Gene3D" id="1.10.260.40">
    <property type="entry name" value="lambda repressor-like DNA-binding domains"/>
    <property type="match status" value="1"/>
</dbReference>
<gene>
    <name evidence="2" type="ORF">MYF79_00185</name>
</gene>
<sequence length="128" mass="14799">MERSELLQSKEYWTEKIKLELFQMVTDFKEANNLTIEDLARKLGVTKGYISQILNGNFDHKISKLVDLSLACDRIPVIRYEPMAQYIQDDELDLCDGHYKDRPIIVLDLGTHQTSTINTKKTSSDAIY</sequence>
<keyword evidence="3" id="KW-1185">Reference proteome</keyword>
<dbReference type="RefSeq" id="WP_247811979.1">
    <property type="nucleotide sequence ID" value="NZ_CP095855.1"/>
</dbReference>
<evidence type="ECO:0000313" key="2">
    <source>
        <dbReference type="EMBL" id="UPK69704.1"/>
    </source>
</evidence>
<dbReference type="Proteomes" id="UP000830198">
    <property type="component" value="Chromosome"/>
</dbReference>
<dbReference type="InterPro" id="IPR010982">
    <property type="entry name" value="Lambda_DNA-bd_dom_sf"/>
</dbReference>
<dbReference type="SUPFAM" id="SSF47413">
    <property type="entry name" value="lambda repressor-like DNA-binding domains"/>
    <property type="match status" value="1"/>
</dbReference>
<dbReference type="CDD" id="cd00093">
    <property type="entry name" value="HTH_XRE"/>
    <property type="match status" value="1"/>
</dbReference>
<dbReference type="SMART" id="SM00530">
    <property type="entry name" value="HTH_XRE"/>
    <property type="match status" value="1"/>
</dbReference>
<name>A0ABY4I359_CHIFI</name>
<accession>A0ABY4I359</accession>
<feature type="domain" description="HTH cro/C1-type" evidence="1">
    <location>
        <begin position="30"/>
        <end position="78"/>
    </location>
</feature>
<evidence type="ECO:0000313" key="3">
    <source>
        <dbReference type="Proteomes" id="UP000830198"/>
    </source>
</evidence>
<protein>
    <submittedName>
        <fullName evidence="2">Helix-turn-helix domain-containing protein</fullName>
    </submittedName>
</protein>
<dbReference type="Pfam" id="PF12844">
    <property type="entry name" value="HTH_19"/>
    <property type="match status" value="1"/>
</dbReference>
<organism evidence="2 3">
    <name type="scientific">Chitinophaga filiformis</name>
    <name type="common">Myxococcus filiformis</name>
    <name type="synonym">Flexibacter filiformis</name>
    <dbReference type="NCBI Taxonomy" id="104663"/>
    <lineage>
        <taxon>Bacteria</taxon>
        <taxon>Pseudomonadati</taxon>
        <taxon>Bacteroidota</taxon>
        <taxon>Chitinophagia</taxon>
        <taxon>Chitinophagales</taxon>
        <taxon>Chitinophagaceae</taxon>
        <taxon>Chitinophaga</taxon>
    </lineage>
</organism>
<evidence type="ECO:0000259" key="1">
    <source>
        <dbReference type="PROSITE" id="PS50943"/>
    </source>
</evidence>
<proteinExistence type="predicted"/>
<dbReference type="PROSITE" id="PS50943">
    <property type="entry name" value="HTH_CROC1"/>
    <property type="match status" value="1"/>
</dbReference>
<dbReference type="InterPro" id="IPR001387">
    <property type="entry name" value="Cro/C1-type_HTH"/>
</dbReference>
<reference evidence="2 3" key="1">
    <citation type="submission" date="2022-04" db="EMBL/GenBank/DDBJ databases">
        <title>The arsenic-methylating capacity of Chitinophaga filiformis YT5 during chitin decomposition.</title>
        <authorList>
            <person name="Chen G."/>
            <person name="Liang Y."/>
        </authorList>
    </citation>
    <scope>NUCLEOTIDE SEQUENCE [LARGE SCALE GENOMIC DNA]</scope>
    <source>
        <strain evidence="2 3">YT5</strain>
    </source>
</reference>